<evidence type="ECO:0000313" key="1">
    <source>
        <dbReference type="EMBL" id="TFK38998.1"/>
    </source>
</evidence>
<evidence type="ECO:0000313" key="2">
    <source>
        <dbReference type="Proteomes" id="UP000308652"/>
    </source>
</evidence>
<reference evidence="1 2" key="1">
    <citation type="journal article" date="2019" name="Nat. Ecol. Evol.">
        <title>Megaphylogeny resolves global patterns of mushroom evolution.</title>
        <authorList>
            <person name="Varga T."/>
            <person name="Krizsan K."/>
            <person name="Foldi C."/>
            <person name="Dima B."/>
            <person name="Sanchez-Garcia M."/>
            <person name="Sanchez-Ramirez S."/>
            <person name="Szollosi G.J."/>
            <person name="Szarkandi J.G."/>
            <person name="Papp V."/>
            <person name="Albert L."/>
            <person name="Andreopoulos W."/>
            <person name="Angelini C."/>
            <person name="Antonin V."/>
            <person name="Barry K.W."/>
            <person name="Bougher N.L."/>
            <person name="Buchanan P."/>
            <person name="Buyck B."/>
            <person name="Bense V."/>
            <person name="Catcheside P."/>
            <person name="Chovatia M."/>
            <person name="Cooper J."/>
            <person name="Damon W."/>
            <person name="Desjardin D."/>
            <person name="Finy P."/>
            <person name="Geml J."/>
            <person name="Haridas S."/>
            <person name="Hughes K."/>
            <person name="Justo A."/>
            <person name="Karasinski D."/>
            <person name="Kautmanova I."/>
            <person name="Kiss B."/>
            <person name="Kocsube S."/>
            <person name="Kotiranta H."/>
            <person name="LaButti K.M."/>
            <person name="Lechner B.E."/>
            <person name="Liimatainen K."/>
            <person name="Lipzen A."/>
            <person name="Lukacs Z."/>
            <person name="Mihaltcheva S."/>
            <person name="Morgado L.N."/>
            <person name="Niskanen T."/>
            <person name="Noordeloos M.E."/>
            <person name="Ohm R.A."/>
            <person name="Ortiz-Santana B."/>
            <person name="Ovrebo C."/>
            <person name="Racz N."/>
            <person name="Riley R."/>
            <person name="Savchenko A."/>
            <person name="Shiryaev A."/>
            <person name="Soop K."/>
            <person name="Spirin V."/>
            <person name="Szebenyi C."/>
            <person name="Tomsovsky M."/>
            <person name="Tulloss R.E."/>
            <person name="Uehling J."/>
            <person name="Grigoriev I.V."/>
            <person name="Vagvolgyi C."/>
            <person name="Papp T."/>
            <person name="Martin F.M."/>
            <person name="Miettinen O."/>
            <person name="Hibbett D.S."/>
            <person name="Nagy L.G."/>
        </authorList>
    </citation>
    <scope>NUCLEOTIDE SEQUENCE [LARGE SCALE GENOMIC DNA]</scope>
    <source>
        <strain evidence="1 2">CBS 166.37</strain>
    </source>
</reference>
<dbReference type="Proteomes" id="UP000308652">
    <property type="component" value="Unassembled WGS sequence"/>
</dbReference>
<name>A0A5C3M583_9AGAR</name>
<gene>
    <name evidence="1" type="ORF">BDQ12DRAFT_682836</name>
</gene>
<accession>A0A5C3M583</accession>
<dbReference type="OrthoDB" id="3232239at2759"/>
<sequence length="371" mass="42094">MSSRSIPPEICGMICQDEILTRGDLRVLCGVSRSFRDESERLLYVNIILRSFRYLKSWCSSLSRRPHLGNRIMKMTITMPPQTDIEADDLGKIVAAFRKCTKLRELEILSDGMKTLPGDAVNAWILLGHPFRLTKFTNTYFQANLLVDFLKEQTELQVLSMRPKEKIIVNLPDDTLLNLSTIDASAAIMRDLGSGLWNPQNVKHLQYHLWRSTDEDELRTFVALVPFARILKSLSVQRTEAAAGLDIAILVSCIAAQVPDLKYLRVLDYSRVPLDASVPLLPFPIRFNCLEILILKPMTRVTLDGDDVTAFADLRGPISRFLTASRIMDSMPCLKRLVLITCANYSFRRLQDGNIETEGAVSLDDEEWMKQ</sequence>
<dbReference type="AlphaFoldDB" id="A0A5C3M583"/>
<keyword evidence="2" id="KW-1185">Reference proteome</keyword>
<organism evidence="1 2">
    <name type="scientific">Crucibulum laeve</name>
    <dbReference type="NCBI Taxonomy" id="68775"/>
    <lineage>
        <taxon>Eukaryota</taxon>
        <taxon>Fungi</taxon>
        <taxon>Dikarya</taxon>
        <taxon>Basidiomycota</taxon>
        <taxon>Agaricomycotina</taxon>
        <taxon>Agaricomycetes</taxon>
        <taxon>Agaricomycetidae</taxon>
        <taxon>Agaricales</taxon>
        <taxon>Agaricineae</taxon>
        <taxon>Nidulariaceae</taxon>
        <taxon>Crucibulum</taxon>
    </lineage>
</organism>
<protein>
    <recommendedName>
        <fullName evidence="3">F-box domain-containing protein</fullName>
    </recommendedName>
</protein>
<evidence type="ECO:0008006" key="3">
    <source>
        <dbReference type="Google" id="ProtNLM"/>
    </source>
</evidence>
<dbReference type="EMBL" id="ML213601">
    <property type="protein sequence ID" value="TFK38998.1"/>
    <property type="molecule type" value="Genomic_DNA"/>
</dbReference>
<proteinExistence type="predicted"/>